<dbReference type="PANTHER" id="PTHR45138">
    <property type="entry name" value="REGULATORY COMPONENTS OF SENSORY TRANSDUCTION SYSTEM"/>
    <property type="match status" value="1"/>
</dbReference>
<proteinExistence type="predicted"/>
<dbReference type="SUPFAM" id="SSF48452">
    <property type="entry name" value="TPR-like"/>
    <property type="match status" value="1"/>
</dbReference>
<organism evidence="2 3">
    <name type="scientific">Planosporangium thailandense</name>
    <dbReference type="NCBI Taxonomy" id="765197"/>
    <lineage>
        <taxon>Bacteria</taxon>
        <taxon>Bacillati</taxon>
        <taxon>Actinomycetota</taxon>
        <taxon>Actinomycetes</taxon>
        <taxon>Micromonosporales</taxon>
        <taxon>Micromonosporaceae</taxon>
        <taxon>Planosporangium</taxon>
    </lineage>
</organism>
<evidence type="ECO:0000313" key="3">
    <source>
        <dbReference type="Proteomes" id="UP000722989"/>
    </source>
</evidence>
<feature type="domain" description="GGDEF" evidence="1">
    <location>
        <begin position="368"/>
        <end position="501"/>
    </location>
</feature>
<name>A0ABX0Y0P3_9ACTN</name>
<evidence type="ECO:0000313" key="2">
    <source>
        <dbReference type="EMBL" id="NJC71651.1"/>
    </source>
</evidence>
<dbReference type="Gene3D" id="1.25.40.10">
    <property type="entry name" value="Tetratricopeptide repeat domain"/>
    <property type="match status" value="2"/>
</dbReference>
<dbReference type="InterPro" id="IPR050469">
    <property type="entry name" value="Diguanylate_Cyclase"/>
</dbReference>
<dbReference type="PANTHER" id="PTHR45138:SF9">
    <property type="entry name" value="DIGUANYLATE CYCLASE DGCM-RELATED"/>
    <property type="match status" value="1"/>
</dbReference>
<keyword evidence="3" id="KW-1185">Reference proteome</keyword>
<dbReference type="Gene3D" id="3.30.70.270">
    <property type="match status" value="1"/>
</dbReference>
<dbReference type="InterPro" id="IPR043128">
    <property type="entry name" value="Rev_trsase/Diguanyl_cyclase"/>
</dbReference>
<sequence>METISADDLRTDAMPTEVDRLAGELGRSDLQMRARLIRADILLQAGETAESGRLAQQVNAWATEHADARLLAGSHHLLAVFFHQVGDMADALAHADQCVTNSGADMPARVRARHLSMLAISLHGNGSPDEARQRFREALDVATAAGELKLSLQVLNNMAYTEYQAGNATDASALIPEMRAFETRYGVPLRPHYLDTIARIEMMHGRYAEAEATLRPVVNGSTEHLPTKGNPLAECLLTVAEAQRLSGDVDRAQQTLDRAVAVCDEYGLMSSRARVREQQAQLYAATGRYREAYEEYRRFHTEIEALQAAQREARARALQAVFETEEARRASERFRELAQRDALTGLYNRRFVDERLAVLLDGAAASRAPLSAALVDLDHFKRINDTLSHATGDVVLQQVAALLAAAVGGAEVAARLGGEEFLLILPDTDADEAVRRCERLRQAIHAHPWQPVTGEIPVSASIGVTTVVDGRSTPSALLAQADRNLYAAKRAGRNRVVADPA</sequence>
<dbReference type="CDD" id="cd01949">
    <property type="entry name" value="GGDEF"/>
    <property type="match status" value="1"/>
</dbReference>
<gene>
    <name evidence="2" type="ORF">HC031_18275</name>
</gene>
<dbReference type="PROSITE" id="PS50887">
    <property type="entry name" value="GGDEF"/>
    <property type="match status" value="1"/>
</dbReference>
<dbReference type="InterPro" id="IPR000160">
    <property type="entry name" value="GGDEF_dom"/>
</dbReference>
<evidence type="ECO:0000259" key="1">
    <source>
        <dbReference type="PROSITE" id="PS50887"/>
    </source>
</evidence>
<dbReference type="Proteomes" id="UP000722989">
    <property type="component" value="Unassembled WGS sequence"/>
</dbReference>
<dbReference type="SUPFAM" id="SSF55073">
    <property type="entry name" value="Nucleotide cyclase"/>
    <property type="match status" value="1"/>
</dbReference>
<comment type="caution">
    <text evidence="2">The sequence shown here is derived from an EMBL/GenBank/DDBJ whole genome shotgun (WGS) entry which is preliminary data.</text>
</comment>
<protein>
    <submittedName>
        <fullName evidence="2">Diguanylate cyclase</fullName>
    </submittedName>
</protein>
<dbReference type="SMART" id="SM00267">
    <property type="entry name" value="GGDEF"/>
    <property type="match status" value="1"/>
</dbReference>
<dbReference type="EMBL" id="JAATVY010000012">
    <property type="protein sequence ID" value="NJC71651.1"/>
    <property type="molecule type" value="Genomic_DNA"/>
</dbReference>
<dbReference type="InterPro" id="IPR011990">
    <property type="entry name" value="TPR-like_helical_dom_sf"/>
</dbReference>
<reference evidence="2 3" key="1">
    <citation type="submission" date="2020-03" db="EMBL/GenBank/DDBJ databases">
        <title>WGS of the type strain of Planosporangium spp.</title>
        <authorList>
            <person name="Thawai C."/>
        </authorList>
    </citation>
    <scope>NUCLEOTIDE SEQUENCE [LARGE SCALE GENOMIC DNA]</scope>
    <source>
        <strain evidence="2 3">TBRC 5610</strain>
    </source>
</reference>
<dbReference type="Pfam" id="PF00990">
    <property type="entry name" value="GGDEF"/>
    <property type="match status" value="1"/>
</dbReference>
<dbReference type="InterPro" id="IPR029787">
    <property type="entry name" value="Nucleotide_cyclase"/>
</dbReference>
<dbReference type="NCBIfam" id="TIGR00254">
    <property type="entry name" value="GGDEF"/>
    <property type="match status" value="1"/>
</dbReference>
<accession>A0ABX0Y0P3</accession>